<dbReference type="AlphaFoldDB" id="A0AAD8VT63"/>
<evidence type="ECO:0000313" key="7">
    <source>
        <dbReference type="Proteomes" id="UP001231189"/>
    </source>
</evidence>
<keyword evidence="4" id="KW-0539">Nucleus</keyword>
<evidence type="ECO:0000313" key="6">
    <source>
        <dbReference type="EMBL" id="KAK1618782.1"/>
    </source>
</evidence>
<dbReference type="NCBIfam" id="TIGR01557">
    <property type="entry name" value="myb_SHAQKYF"/>
    <property type="match status" value="1"/>
</dbReference>
<protein>
    <recommendedName>
        <fullName evidence="5">Myb-like domain-containing protein</fullName>
    </recommendedName>
</protein>
<dbReference type="Proteomes" id="UP001231189">
    <property type="component" value="Unassembled WGS sequence"/>
</dbReference>
<evidence type="ECO:0000256" key="4">
    <source>
        <dbReference type="ARBA" id="ARBA00023242"/>
    </source>
</evidence>
<evidence type="ECO:0000256" key="1">
    <source>
        <dbReference type="ARBA" id="ARBA00023015"/>
    </source>
</evidence>
<keyword evidence="7" id="KW-1185">Reference proteome</keyword>
<evidence type="ECO:0000256" key="2">
    <source>
        <dbReference type="ARBA" id="ARBA00023125"/>
    </source>
</evidence>
<dbReference type="InterPro" id="IPR001005">
    <property type="entry name" value="SANT/Myb"/>
</dbReference>
<gene>
    <name evidence="6" type="ORF">QYE76_024299</name>
</gene>
<evidence type="ECO:0000259" key="5">
    <source>
        <dbReference type="Pfam" id="PF00249"/>
    </source>
</evidence>
<keyword evidence="2" id="KW-0238">DNA-binding</keyword>
<name>A0AAD8VT63_LOLMU</name>
<reference evidence="6" key="1">
    <citation type="submission" date="2023-07" db="EMBL/GenBank/DDBJ databases">
        <title>A chromosome-level genome assembly of Lolium multiflorum.</title>
        <authorList>
            <person name="Chen Y."/>
            <person name="Copetti D."/>
            <person name="Kolliker R."/>
            <person name="Studer B."/>
        </authorList>
    </citation>
    <scope>NUCLEOTIDE SEQUENCE</scope>
    <source>
        <strain evidence="6">02402/16</strain>
        <tissue evidence="6">Leaf</tissue>
    </source>
</reference>
<dbReference type="InterPro" id="IPR006447">
    <property type="entry name" value="Myb_dom_plants"/>
</dbReference>
<dbReference type="InterPro" id="IPR009057">
    <property type="entry name" value="Homeodomain-like_sf"/>
</dbReference>
<sequence length="222" mass="24430">MAKATCGRSGFVRRYTRSTVPRMRWTAELQQSFLRAVDCLGGPDSAKATPKRILQLMDVGGLTISHVKSHLQMHAAWHWEESPSLLLLVVVEHDEVRYLPRLGGMMSVAYRGSGGYTGRSICEMRTPSLSISSPVMVGGKTNFRPSAMAACRSWKTHAMKSSLSSLASSFWWLARMNRRCRPHPPRSRCRPMEAQAGAVFDDEAAAGARTRSLGTAPGVPLI</sequence>
<keyword evidence="3" id="KW-0804">Transcription</keyword>
<dbReference type="InterPro" id="IPR046955">
    <property type="entry name" value="PHR1-like"/>
</dbReference>
<feature type="domain" description="Myb-like" evidence="5">
    <location>
        <begin position="22"/>
        <end position="74"/>
    </location>
</feature>
<dbReference type="Pfam" id="PF00249">
    <property type="entry name" value="Myb_DNA-binding"/>
    <property type="match status" value="1"/>
</dbReference>
<dbReference type="GO" id="GO:0003700">
    <property type="term" value="F:DNA-binding transcription factor activity"/>
    <property type="evidence" value="ECO:0007669"/>
    <property type="project" value="InterPro"/>
</dbReference>
<dbReference type="EMBL" id="JAUUTY010000006">
    <property type="protein sequence ID" value="KAK1618782.1"/>
    <property type="molecule type" value="Genomic_DNA"/>
</dbReference>
<keyword evidence="1" id="KW-0805">Transcription regulation</keyword>
<proteinExistence type="predicted"/>
<accession>A0AAD8VT63</accession>
<dbReference type="PANTHER" id="PTHR31314">
    <property type="entry name" value="MYB FAMILY TRANSCRIPTION FACTOR PHL7-LIKE"/>
    <property type="match status" value="1"/>
</dbReference>
<dbReference type="Gene3D" id="1.10.10.60">
    <property type="entry name" value="Homeodomain-like"/>
    <property type="match status" value="1"/>
</dbReference>
<dbReference type="SUPFAM" id="SSF46689">
    <property type="entry name" value="Homeodomain-like"/>
    <property type="match status" value="1"/>
</dbReference>
<dbReference type="PANTHER" id="PTHR31314:SF64">
    <property type="entry name" value="OS02G0672300 PROTEIN"/>
    <property type="match status" value="1"/>
</dbReference>
<organism evidence="6 7">
    <name type="scientific">Lolium multiflorum</name>
    <name type="common">Italian ryegrass</name>
    <name type="synonym">Lolium perenne subsp. multiflorum</name>
    <dbReference type="NCBI Taxonomy" id="4521"/>
    <lineage>
        <taxon>Eukaryota</taxon>
        <taxon>Viridiplantae</taxon>
        <taxon>Streptophyta</taxon>
        <taxon>Embryophyta</taxon>
        <taxon>Tracheophyta</taxon>
        <taxon>Spermatophyta</taxon>
        <taxon>Magnoliopsida</taxon>
        <taxon>Liliopsida</taxon>
        <taxon>Poales</taxon>
        <taxon>Poaceae</taxon>
        <taxon>BOP clade</taxon>
        <taxon>Pooideae</taxon>
        <taxon>Poodae</taxon>
        <taxon>Poeae</taxon>
        <taxon>Poeae Chloroplast Group 2 (Poeae type)</taxon>
        <taxon>Loliodinae</taxon>
        <taxon>Loliinae</taxon>
        <taxon>Lolium</taxon>
    </lineage>
</organism>
<dbReference type="GO" id="GO:0003677">
    <property type="term" value="F:DNA binding"/>
    <property type="evidence" value="ECO:0007669"/>
    <property type="project" value="UniProtKB-KW"/>
</dbReference>
<comment type="caution">
    <text evidence="6">The sequence shown here is derived from an EMBL/GenBank/DDBJ whole genome shotgun (WGS) entry which is preliminary data.</text>
</comment>
<evidence type="ECO:0000256" key="3">
    <source>
        <dbReference type="ARBA" id="ARBA00023163"/>
    </source>
</evidence>